<dbReference type="EMBL" id="FNSA01000004">
    <property type="protein sequence ID" value="SED90181.1"/>
    <property type="molecule type" value="Genomic_DNA"/>
</dbReference>
<gene>
    <name evidence="1" type="ORF">SAMN04489793_5411</name>
</gene>
<accession>A0A1H5EGA5</accession>
<organism evidence="1 2">
    <name type="scientific">Tsukamurella tyrosinosolvens</name>
    <dbReference type="NCBI Taxonomy" id="57704"/>
    <lineage>
        <taxon>Bacteria</taxon>
        <taxon>Bacillati</taxon>
        <taxon>Actinomycetota</taxon>
        <taxon>Actinomycetes</taxon>
        <taxon>Mycobacteriales</taxon>
        <taxon>Tsukamurellaceae</taxon>
        <taxon>Tsukamurella</taxon>
    </lineage>
</organism>
<protein>
    <submittedName>
        <fullName evidence="1">Uncharacterized protein</fullName>
    </submittedName>
</protein>
<dbReference type="AlphaFoldDB" id="A0A1H5EGA5"/>
<sequence length="30" mass="3069">LRAELVALRAGRTASLLGLTALVNAGTFGR</sequence>
<keyword evidence="2" id="KW-1185">Reference proteome</keyword>
<reference evidence="2" key="1">
    <citation type="submission" date="2016-10" db="EMBL/GenBank/DDBJ databases">
        <authorList>
            <person name="Varghese N."/>
            <person name="Submissions S."/>
        </authorList>
    </citation>
    <scope>NUCLEOTIDE SEQUENCE [LARGE SCALE GENOMIC DNA]</scope>
    <source>
        <strain evidence="2">DSM 44234</strain>
    </source>
</reference>
<dbReference type="Proteomes" id="UP000182241">
    <property type="component" value="Unassembled WGS sequence"/>
</dbReference>
<evidence type="ECO:0000313" key="1">
    <source>
        <dbReference type="EMBL" id="SED90181.1"/>
    </source>
</evidence>
<feature type="non-terminal residue" evidence="1">
    <location>
        <position position="1"/>
    </location>
</feature>
<evidence type="ECO:0000313" key="2">
    <source>
        <dbReference type="Proteomes" id="UP000182241"/>
    </source>
</evidence>
<name>A0A1H5EGA5_TSUTY</name>
<proteinExistence type="predicted"/>